<keyword evidence="4" id="KW-1185">Reference proteome</keyword>
<accession>A0A1G6IH53</accession>
<keyword evidence="1 3" id="KW-0808">Transferase</keyword>
<dbReference type="Gene3D" id="3.40.630.30">
    <property type="match status" value="1"/>
</dbReference>
<name>A0A1G6IH53_9ACTN</name>
<dbReference type="EMBL" id="FMZM01000001">
    <property type="protein sequence ID" value="SDC05723.1"/>
    <property type="molecule type" value="Genomic_DNA"/>
</dbReference>
<dbReference type="InterPro" id="IPR016181">
    <property type="entry name" value="Acyl_CoA_acyltransferase"/>
</dbReference>
<proteinExistence type="predicted"/>
<evidence type="ECO:0000256" key="1">
    <source>
        <dbReference type="ARBA" id="ARBA00022679"/>
    </source>
</evidence>
<gene>
    <name evidence="3" type="ORF">SAMN05421872_101179</name>
</gene>
<dbReference type="CDD" id="cd04301">
    <property type="entry name" value="NAT_SF"/>
    <property type="match status" value="1"/>
</dbReference>
<dbReference type="Pfam" id="PF00583">
    <property type="entry name" value="Acetyltransf_1"/>
    <property type="match status" value="1"/>
</dbReference>
<protein>
    <submittedName>
        <fullName evidence="3">Acetyltransferase (GNAT) family protein</fullName>
    </submittedName>
</protein>
<dbReference type="GO" id="GO:0016747">
    <property type="term" value="F:acyltransferase activity, transferring groups other than amino-acyl groups"/>
    <property type="evidence" value="ECO:0007669"/>
    <property type="project" value="InterPro"/>
</dbReference>
<dbReference type="RefSeq" id="WP_090849824.1">
    <property type="nucleotide sequence ID" value="NZ_FMZM01000001.1"/>
</dbReference>
<keyword evidence="2" id="KW-0012">Acyltransferase</keyword>
<dbReference type="STRING" id="1045774.SAMN05421872_101179"/>
<dbReference type="InterPro" id="IPR000182">
    <property type="entry name" value="GNAT_dom"/>
</dbReference>
<dbReference type="PROSITE" id="PS51186">
    <property type="entry name" value="GNAT"/>
    <property type="match status" value="1"/>
</dbReference>
<evidence type="ECO:0000313" key="3">
    <source>
        <dbReference type="EMBL" id="SDC05723.1"/>
    </source>
</evidence>
<organism evidence="3 4">
    <name type="scientific">Nocardioides lianchengensis</name>
    <dbReference type="NCBI Taxonomy" id="1045774"/>
    <lineage>
        <taxon>Bacteria</taxon>
        <taxon>Bacillati</taxon>
        <taxon>Actinomycetota</taxon>
        <taxon>Actinomycetes</taxon>
        <taxon>Propionibacteriales</taxon>
        <taxon>Nocardioidaceae</taxon>
        <taxon>Nocardioides</taxon>
    </lineage>
</organism>
<dbReference type="AlphaFoldDB" id="A0A1G6IH53"/>
<dbReference type="Proteomes" id="UP000199034">
    <property type="component" value="Unassembled WGS sequence"/>
</dbReference>
<dbReference type="SUPFAM" id="SSF55729">
    <property type="entry name" value="Acyl-CoA N-acyltransferases (Nat)"/>
    <property type="match status" value="2"/>
</dbReference>
<dbReference type="InterPro" id="IPR050832">
    <property type="entry name" value="Bact_Acetyltransf"/>
</dbReference>
<evidence type="ECO:0000313" key="4">
    <source>
        <dbReference type="Proteomes" id="UP000199034"/>
    </source>
</evidence>
<dbReference type="PANTHER" id="PTHR43877">
    <property type="entry name" value="AMINOALKYLPHOSPHONATE N-ACETYLTRANSFERASE-RELATED-RELATED"/>
    <property type="match status" value="1"/>
</dbReference>
<sequence>MIEIRELDPDDAPAVQAWHHVYAVAQAHGMGEHAVVWQLEEVRVLLRERTSRAWHAGWSGVVDGEVVATGWMRVPLLDNLDRAELSVHVLPAHRRRGHGSAMVAHLEQVAREHGRTILGGEAAFAYDAGADGAGAPGPDFARTAGYALALGDVQRELALPVADGLLDRLAAEAAPHHASYTLRSWVGPVPDELLQGWADLTSTLMTEAPTGELDVEPEAASATAVREGEAVVAQQGRTKINTVALTADGEVVAYTDLAVTVHESDRAYQWGTLVRADHRGHRLGLALKVANLRLLQESHPGLAKVVTYNAEVNDHMIGVNDRLGFVPVARLAEFQKRL</sequence>
<evidence type="ECO:0000256" key="2">
    <source>
        <dbReference type="ARBA" id="ARBA00023315"/>
    </source>
</evidence>
<dbReference type="OrthoDB" id="4119890at2"/>
<reference evidence="3 4" key="1">
    <citation type="submission" date="2016-10" db="EMBL/GenBank/DDBJ databases">
        <authorList>
            <person name="de Groot N.N."/>
        </authorList>
    </citation>
    <scope>NUCLEOTIDE SEQUENCE [LARGE SCALE GENOMIC DNA]</scope>
    <source>
        <strain evidence="3 4">CGMCC 4.6858</strain>
    </source>
</reference>